<feature type="transmembrane region" description="Helical" evidence="1">
    <location>
        <begin position="204"/>
        <end position="221"/>
    </location>
</feature>
<feature type="transmembrane region" description="Helical" evidence="1">
    <location>
        <begin position="423"/>
        <end position="443"/>
    </location>
</feature>
<sequence>MSQWTPALLAQARRAARETPARRERYVDFLRALAILLVVLGHWLAAVIVSANGMTGENALAHLSWAHPLTWFFQVMPVFFLVGGYANAASMDQHRRKGGDGAGWLLGRTDRLLRPTSAFIGLLWGCALVAGLAGMDRELVAIGVWAASIPLWFLAAYLGVVLCAPTMYALHRRAGAAVPVLLTGAVLLLDVLRLGAGVPVVGEANYLLVWLTMHQVGFLWRDRWTRTGPLAPAGFAAAGFSLLFVLTVFGPYPVSMVDVPGEELGNASPPTFALLVLGLSQTALALVLLGPARRMLRRTGPWTAVVAVNSVVLTLFLWHMLAAVLTGALLHGTGLFPEPAVGSGEWLLFRLPWVLAVSVVMGVLLAVFGRVEARTAPSSAGWRAGGLLGLPPGQALWNAATWSALLAVILGLVWVALAGPEPHGVGALPTAAFAAYVVGASVLRLARRRQARAAQEQED</sequence>
<dbReference type="InterPro" id="IPR002656">
    <property type="entry name" value="Acyl_transf_3_dom"/>
</dbReference>
<name>A0A840W6H3_9ACTN</name>
<evidence type="ECO:0000313" key="3">
    <source>
        <dbReference type="EMBL" id="MBB5492599.1"/>
    </source>
</evidence>
<dbReference type="RefSeq" id="WP_184366019.1">
    <property type="nucleotide sequence ID" value="NZ_BAAAKM010000033.1"/>
</dbReference>
<evidence type="ECO:0000256" key="1">
    <source>
        <dbReference type="SAM" id="Phobius"/>
    </source>
</evidence>
<evidence type="ECO:0000259" key="2">
    <source>
        <dbReference type="Pfam" id="PF01757"/>
    </source>
</evidence>
<dbReference type="EMBL" id="JACHDO010000001">
    <property type="protein sequence ID" value="MBB5492599.1"/>
    <property type="molecule type" value="Genomic_DNA"/>
</dbReference>
<evidence type="ECO:0000313" key="4">
    <source>
        <dbReference type="Proteomes" id="UP000579647"/>
    </source>
</evidence>
<feature type="transmembrane region" description="Helical" evidence="1">
    <location>
        <begin position="29"/>
        <end position="51"/>
    </location>
</feature>
<proteinExistence type="predicted"/>
<feature type="transmembrane region" description="Helical" evidence="1">
    <location>
        <begin position="272"/>
        <end position="290"/>
    </location>
</feature>
<feature type="transmembrane region" description="Helical" evidence="1">
    <location>
        <begin position="174"/>
        <end position="192"/>
    </location>
</feature>
<feature type="transmembrane region" description="Helical" evidence="1">
    <location>
        <begin position="139"/>
        <end position="162"/>
    </location>
</feature>
<keyword evidence="1" id="KW-0472">Membrane</keyword>
<dbReference type="Pfam" id="PF01757">
    <property type="entry name" value="Acyl_transf_3"/>
    <property type="match status" value="1"/>
</dbReference>
<dbReference type="Proteomes" id="UP000579647">
    <property type="component" value="Unassembled WGS sequence"/>
</dbReference>
<feature type="transmembrane region" description="Helical" evidence="1">
    <location>
        <begin position="233"/>
        <end position="252"/>
    </location>
</feature>
<comment type="caution">
    <text evidence="3">The sequence shown here is derived from an EMBL/GenBank/DDBJ whole genome shotgun (WGS) entry which is preliminary data.</text>
</comment>
<dbReference type="AlphaFoldDB" id="A0A840W6H3"/>
<keyword evidence="1" id="KW-1133">Transmembrane helix</keyword>
<feature type="transmembrane region" description="Helical" evidence="1">
    <location>
        <begin position="302"/>
        <end position="330"/>
    </location>
</feature>
<gene>
    <name evidence="3" type="ORF">HNR07_003736</name>
</gene>
<keyword evidence="1" id="KW-0812">Transmembrane</keyword>
<feature type="transmembrane region" description="Helical" evidence="1">
    <location>
        <begin position="395"/>
        <end position="417"/>
    </location>
</feature>
<feature type="transmembrane region" description="Helical" evidence="1">
    <location>
        <begin position="112"/>
        <end position="133"/>
    </location>
</feature>
<feature type="transmembrane region" description="Helical" evidence="1">
    <location>
        <begin position="71"/>
        <end position="91"/>
    </location>
</feature>
<accession>A0A840W6H3</accession>
<organism evidence="3 4">
    <name type="scientific">Nocardiopsis metallicus</name>
    <dbReference type="NCBI Taxonomy" id="179819"/>
    <lineage>
        <taxon>Bacteria</taxon>
        <taxon>Bacillati</taxon>
        <taxon>Actinomycetota</taxon>
        <taxon>Actinomycetes</taxon>
        <taxon>Streptosporangiales</taxon>
        <taxon>Nocardiopsidaceae</taxon>
        <taxon>Nocardiopsis</taxon>
    </lineage>
</organism>
<keyword evidence="4" id="KW-1185">Reference proteome</keyword>
<protein>
    <recommendedName>
        <fullName evidence="2">Acyltransferase 3 domain-containing protein</fullName>
    </recommendedName>
</protein>
<reference evidence="3 4" key="1">
    <citation type="submission" date="2020-08" db="EMBL/GenBank/DDBJ databases">
        <title>Sequencing the genomes of 1000 actinobacteria strains.</title>
        <authorList>
            <person name="Klenk H.-P."/>
        </authorList>
    </citation>
    <scope>NUCLEOTIDE SEQUENCE [LARGE SCALE GENOMIC DNA]</scope>
    <source>
        <strain evidence="3 4">DSM 44598</strain>
    </source>
</reference>
<dbReference type="GO" id="GO:0016747">
    <property type="term" value="F:acyltransferase activity, transferring groups other than amino-acyl groups"/>
    <property type="evidence" value="ECO:0007669"/>
    <property type="project" value="InterPro"/>
</dbReference>
<feature type="domain" description="Acyltransferase 3" evidence="2">
    <location>
        <begin position="25"/>
        <end position="366"/>
    </location>
</feature>
<feature type="transmembrane region" description="Helical" evidence="1">
    <location>
        <begin position="350"/>
        <end position="369"/>
    </location>
</feature>